<keyword evidence="2" id="KW-1185">Reference proteome</keyword>
<evidence type="ECO:0000313" key="2">
    <source>
        <dbReference type="Proteomes" id="UP001168579"/>
    </source>
</evidence>
<protein>
    <submittedName>
        <fullName evidence="1">Uncharacterized protein</fullName>
    </submittedName>
</protein>
<sequence length="49" mass="6174">MTYNYFFKVATIYKLYQPNPYEQQGERPMYLNFYTKSYLIPRTHSYKEF</sequence>
<name>A0ABT8RSH8_9FLAO</name>
<proteinExistence type="predicted"/>
<dbReference type="EMBL" id="JAUKUC010000001">
    <property type="protein sequence ID" value="MDO1513889.1"/>
    <property type="molecule type" value="Genomic_DNA"/>
</dbReference>
<accession>A0ABT8RSH8</accession>
<dbReference type="RefSeq" id="WP_304436667.1">
    <property type="nucleotide sequence ID" value="NZ_JAUKUC010000001.1"/>
</dbReference>
<reference evidence="1" key="2">
    <citation type="submission" date="2023-06" db="EMBL/GenBank/DDBJ databases">
        <authorList>
            <person name="Lucena T."/>
            <person name="Sun Q."/>
        </authorList>
    </citation>
    <scope>NUCLEOTIDE SEQUENCE</scope>
    <source>
        <strain evidence="1">CECT 8869</strain>
    </source>
</reference>
<comment type="caution">
    <text evidence="1">The sequence shown here is derived from an EMBL/GenBank/DDBJ whole genome shotgun (WGS) entry which is preliminary data.</text>
</comment>
<organism evidence="1 2">
    <name type="scientific">Maribacter confluentis</name>
    <dbReference type="NCBI Taxonomy" id="1656093"/>
    <lineage>
        <taxon>Bacteria</taxon>
        <taxon>Pseudomonadati</taxon>
        <taxon>Bacteroidota</taxon>
        <taxon>Flavobacteriia</taxon>
        <taxon>Flavobacteriales</taxon>
        <taxon>Flavobacteriaceae</taxon>
        <taxon>Maribacter</taxon>
    </lineage>
</organism>
<dbReference type="Proteomes" id="UP001168579">
    <property type="component" value="Unassembled WGS sequence"/>
</dbReference>
<reference evidence="1" key="1">
    <citation type="journal article" date="2014" name="Int. J. Syst. Evol. Microbiol.">
        <title>Complete genome of a new Firmicutes species belonging to the dominant human colonic microbiota ('Ruminococcus bicirculans') reveals two chromosomes and a selective capacity to utilize plant glucans.</title>
        <authorList>
            <consortium name="NISC Comparative Sequencing Program"/>
            <person name="Wegmann U."/>
            <person name="Louis P."/>
            <person name="Goesmann A."/>
            <person name="Henrissat B."/>
            <person name="Duncan S.H."/>
            <person name="Flint H.J."/>
        </authorList>
    </citation>
    <scope>NUCLEOTIDE SEQUENCE</scope>
    <source>
        <strain evidence="1">CECT 8869</strain>
    </source>
</reference>
<gene>
    <name evidence="1" type="ORF">Q2T41_14605</name>
</gene>
<evidence type="ECO:0000313" key="1">
    <source>
        <dbReference type="EMBL" id="MDO1513889.1"/>
    </source>
</evidence>